<name>A0A1T4XJX2_9BACL</name>
<sequence>MRLKIYKQTAFYTVIFCIILSLNALIFNPRNITNIFEKGILPGVGVLMSAVALLFLIILFVTYISRFRAKNKEV</sequence>
<keyword evidence="1" id="KW-1133">Transmembrane helix</keyword>
<proteinExistence type="predicted"/>
<keyword evidence="1" id="KW-0472">Membrane</keyword>
<evidence type="ECO:0000313" key="3">
    <source>
        <dbReference type="Proteomes" id="UP000190042"/>
    </source>
</evidence>
<feature type="transmembrane region" description="Helical" evidence="1">
    <location>
        <begin position="39"/>
        <end position="64"/>
    </location>
</feature>
<gene>
    <name evidence="2" type="ORF">SAMN04244570_0894</name>
</gene>
<feature type="transmembrane region" description="Helical" evidence="1">
    <location>
        <begin position="9"/>
        <end position="27"/>
    </location>
</feature>
<organism evidence="2 3">
    <name type="scientific">Sporosarcina newyorkensis</name>
    <dbReference type="NCBI Taxonomy" id="759851"/>
    <lineage>
        <taxon>Bacteria</taxon>
        <taxon>Bacillati</taxon>
        <taxon>Bacillota</taxon>
        <taxon>Bacilli</taxon>
        <taxon>Bacillales</taxon>
        <taxon>Caryophanaceae</taxon>
        <taxon>Sporosarcina</taxon>
    </lineage>
</organism>
<keyword evidence="3" id="KW-1185">Reference proteome</keyword>
<keyword evidence="1" id="KW-0812">Transmembrane</keyword>
<dbReference type="AlphaFoldDB" id="A0A1T4XJX2"/>
<evidence type="ECO:0000256" key="1">
    <source>
        <dbReference type="SAM" id="Phobius"/>
    </source>
</evidence>
<protein>
    <submittedName>
        <fullName evidence="2">Uncharacterized protein</fullName>
    </submittedName>
</protein>
<dbReference type="Proteomes" id="UP000190042">
    <property type="component" value="Unassembled WGS sequence"/>
</dbReference>
<evidence type="ECO:0000313" key="2">
    <source>
        <dbReference type="EMBL" id="SKA89869.1"/>
    </source>
</evidence>
<reference evidence="3" key="1">
    <citation type="submission" date="2017-02" db="EMBL/GenBank/DDBJ databases">
        <authorList>
            <person name="Varghese N."/>
            <person name="Submissions S."/>
        </authorList>
    </citation>
    <scope>NUCLEOTIDE SEQUENCE [LARGE SCALE GENOMIC DNA]</scope>
    <source>
        <strain evidence="3">DSM 23966</strain>
    </source>
</reference>
<dbReference type="EMBL" id="FUYJ01000001">
    <property type="protein sequence ID" value="SKA89869.1"/>
    <property type="molecule type" value="Genomic_DNA"/>
</dbReference>
<accession>A0A1T4XJX2</accession>